<proteinExistence type="predicted"/>
<dbReference type="EMBL" id="BLXT01000088">
    <property type="protein sequence ID" value="GFN74325.1"/>
    <property type="molecule type" value="Genomic_DNA"/>
</dbReference>
<evidence type="ECO:0000313" key="2">
    <source>
        <dbReference type="EMBL" id="GFN74325.1"/>
    </source>
</evidence>
<dbReference type="AlphaFoldDB" id="A0AAV3XU39"/>
<keyword evidence="3" id="KW-1185">Reference proteome</keyword>
<feature type="region of interest" description="Disordered" evidence="1">
    <location>
        <begin position="53"/>
        <end position="111"/>
    </location>
</feature>
<protein>
    <submittedName>
        <fullName evidence="2">Uncharacterized protein</fullName>
    </submittedName>
</protein>
<feature type="compositionally biased region" description="Basic and acidic residues" evidence="1">
    <location>
        <begin position="68"/>
        <end position="82"/>
    </location>
</feature>
<sequence>MANYLIMPYAKNNQDSTPVSPMLVPSVGPTLLYVVDMTLLQRDIQYKIAVTLESSIESSEDSDEETEPKDSSSHFEASHDANETNETSFGSEPRPVRSAHSIDSEESDDEV</sequence>
<reference evidence="2 3" key="1">
    <citation type="journal article" date="2021" name="Elife">
        <title>Chloroplast acquisition without the gene transfer in kleptoplastic sea slugs, Plakobranchus ocellatus.</title>
        <authorList>
            <person name="Maeda T."/>
            <person name="Takahashi S."/>
            <person name="Yoshida T."/>
            <person name="Shimamura S."/>
            <person name="Takaki Y."/>
            <person name="Nagai Y."/>
            <person name="Toyoda A."/>
            <person name="Suzuki Y."/>
            <person name="Arimoto A."/>
            <person name="Ishii H."/>
            <person name="Satoh N."/>
            <person name="Nishiyama T."/>
            <person name="Hasebe M."/>
            <person name="Maruyama T."/>
            <person name="Minagawa J."/>
            <person name="Obokata J."/>
            <person name="Shigenobu S."/>
        </authorList>
    </citation>
    <scope>NUCLEOTIDE SEQUENCE [LARGE SCALE GENOMIC DNA]</scope>
</reference>
<comment type="caution">
    <text evidence="2">The sequence shown here is derived from an EMBL/GenBank/DDBJ whole genome shotgun (WGS) entry which is preliminary data.</text>
</comment>
<feature type="compositionally biased region" description="Acidic residues" evidence="1">
    <location>
        <begin position="58"/>
        <end position="67"/>
    </location>
</feature>
<dbReference type="Proteomes" id="UP000735302">
    <property type="component" value="Unassembled WGS sequence"/>
</dbReference>
<gene>
    <name evidence="2" type="ORF">PoB_000083100</name>
</gene>
<organism evidence="2 3">
    <name type="scientific">Plakobranchus ocellatus</name>
    <dbReference type="NCBI Taxonomy" id="259542"/>
    <lineage>
        <taxon>Eukaryota</taxon>
        <taxon>Metazoa</taxon>
        <taxon>Spiralia</taxon>
        <taxon>Lophotrochozoa</taxon>
        <taxon>Mollusca</taxon>
        <taxon>Gastropoda</taxon>
        <taxon>Heterobranchia</taxon>
        <taxon>Euthyneura</taxon>
        <taxon>Panpulmonata</taxon>
        <taxon>Sacoglossa</taxon>
        <taxon>Placobranchoidea</taxon>
        <taxon>Plakobranchidae</taxon>
        <taxon>Plakobranchus</taxon>
    </lineage>
</organism>
<name>A0AAV3XU39_9GAST</name>
<evidence type="ECO:0000313" key="3">
    <source>
        <dbReference type="Proteomes" id="UP000735302"/>
    </source>
</evidence>
<evidence type="ECO:0000256" key="1">
    <source>
        <dbReference type="SAM" id="MobiDB-lite"/>
    </source>
</evidence>
<accession>A0AAV3XU39</accession>